<dbReference type="InterPro" id="IPR014001">
    <property type="entry name" value="Helicase_ATP-bd"/>
</dbReference>
<evidence type="ECO:0000256" key="2">
    <source>
        <dbReference type="ARBA" id="ARBA00012552"/>
    </source>
</evidence>
<keyword evidence="10" id="KW-0175">Coiled coil</keyword>
<proteinExistence type="inferred from homology"/>
<dbReference type="InterPro" id="IPR011545">
    <property type="entry name" value="DEAD/DEAH_box_helicase_dom"/>
</dbReference>
<dbReference type="PANTHER" id="PTHR18934:SF246">
    <property type="entry name" value="DEXH-BOX ATP-DEPENDENT RNA HELICASE DEXH4, CHLOROPLASTIC-RELATED"/>
    <property type="match status" value="1"/>
</dbReference>
<keyword evidence="5" id="KW-0547">Nucleotide-binding</keyword>
<comment type="similarity">
    <text evidence="1">Belongs to the DEAD box helicase family. DEAH subfamily.</text>
</comment>
<feature type="compositionally biased region" description="Basic and acidic residues" evidence="13">
    <location>
        <begin position="137"/>
        <end position="146"/>
    </location>
</feature>
<dbReference type="InterPro" id="IPR056890">
    <property type="entry name" value="UBA_DHX29-like"/>
</dbReference>
<evidence type="ECO:0000256" key="11">
    <source>
        <dbReference type="ARBA" id="ARBA00047984"/>
    </source>
</evidence>
<dbReference type="InterPro" id="IPR001650">
    <property type="entry name" value="Helicase_C-like"/>
</dbReference>
<comment type="similarity">
    <text evidence="12">Belongs to the DExH box helicase family.</text>
</comment>
<keyword evidence="8" id="KW-0067">ATP-binding</keyword>
<dbReference type="InterPro" id="IPR002464">
    <property type="entry name" value="DNA/RNA_helicase_DEAH_CS"/>
</dbReference>
<feature type="region of interest" description="Disordered" evidence="13">
    <location>
        <begin position="595"/>
        <end position="620"/>
    </location>
</feature>
<dbReference type="Pfam" id="PF00270">
    <property type="entry name" value="DEAD"/>
    <property type="match status" value="1"/>
</dbReference>
<sequence>MAGGKKGSRKAAASAAAHAASKHKTSSVAISADNEARVRDAIAGLNLTGGRAMQKGIPASVDDIAEAYDALLAHGFQHKQIQDAMQAQAGGDMSEEALLDWLCLHVDAADLPKRFVGESVSRKAAAGVKVMAKADEQRAAQRREASEEGEPAWRAAQLAAQAKPAPAAPAPRKEREKTEREKQSTRDWILQYAQEDSGSDNGSKQGEDAIEDWEIWGDPREIERRKAERARAATPPEQRKQQVAEEWALAKGEAARAKAAGDKARQKLAGQVIAGLKKETQQLGLTEEALEAMAEQYREPPAIQAAPTLAGDEWPDLHAAATNGKHGPEAGNADAAWGDAEPSLPDKLPADPPADVLPQIPEMQPPLQNTDVHASSNGIEPGAKREEQEAEGDVDLGPGMFDEDAAGMMNVAAPPQPKTLEDLVGPWGGYSMSKKKKGLVKKAVEPPPESKLPKAALQQLCQKQQWPPPKFDRLPPGGHRLAHAGIRYSVTLFMPASSGPRKKKAPPPKTFTVHEEDDGWDTIQDAQNAVALFALFSVLSSDEERVATWRQLAQSWQDTWLCWDSQRDSGKTKSQAEVDDEQRMAFVRSLVTQSAAPNGAEAKQAKQQAMPDSAGAPSVSAKIRNGSAASAASPAQVAESRDMLRRLQAWRDSAEGVQWRSKREQLPVGQIRQALLEALTQHDVAVVGGDTGCGKTTQVPQMLLDAAIEAGCGGMCSIVCTQPRRIAAISVAERVASERGDPAPGQPGSAVGYHVRLDAASTRATKLLFCTTGILLRRLASDAQLSAVSHVIVDEVHERTLQGDFLMALLKDILARRRAAGRPLKVVLMSATLDSDMFARYYGGCPVLTAGGRTFPVEQHFLEDAYELTGYRLDADSPCAMRDRGQRDRRRQLEKAVSQGNKAVVKAGWGDEGADAGALNPHFDAEAYQEYSQATRRNLARLDENRIDLDLLEELVGFIDASYEEGAILVFLPGLGEITALYERLTASRNHREGRLQVLPLHSSVSPQEQRRVFERPLEGTRKVVLATNIAETSLTIEDVVYVVDSGKLKERRYDASRGMSLLVEDWVSRASALQRKGRAGRVRPGQCFGLYTRQRCEQRMRKYQAPEMARVPLEELVLQIHLLGLGPAAGFLAGVIEPPPDKSITGAVSQLQGIGALTPDEAFTPLGRNLAQLPVDAKVGKLLVLGASLGCLSPALTIAACLSYKSPFSAPFEQQDAALRAKQGFAAAGSGFISSGQQSDHLLMVAAYNAWEDAKVQGGRQAAGAFTRKHMLSGQTLEMLTDMRMQFASMLADIGFVRAPQRGARGSAAWVDDRKAAWNQHSAKPAVVKAALCAALYPNAAVKDESAGKSARPAWNDGVADVYIHPSSINHPLEAQQFLRPYLVYLEKVKTSRTFLRDCTVVSPMALLLFGGALSVVHESGYVLVDDWLRIRASAPTAVLVKRLRGALDALLADKARRPEMDMMVSGGQIVDAIVKLLQDEEAAQAWA</sequence>
<dbReference type="GO" id="GO:0005524">
    <property type="term" value="F:ATP binding"/>
    <property type="evidence" value="ECO:0007669"/>
    <property type="project" value="UniProtKB-KW"/>
</dbReference>
<dbReference type="InterPro" id="IPR027417">
    <property type="entry name" value="P-loop_NTPase"/>
</dbReference>
<evidence type="ECO:0000256" key="6">
    <source>
        <dbReference type="ARBA" id="ARBA00022801"/>
    </source>
</evidence>
<organism evidence="16 17">
    <name type="scientific">Coccomyxa viridis</name>
    <dbReference type="NCBI Taxonomy" id="1274662"/>
    <lineage>
        <taxon>Eukaryota</taxon>
        <taxon>Viridiplantae</taxon>
        <taxon>Chlorophyta</taxon>
        <taxon>core chlorophytes</taxon>
        <taxon>Trebouxiophyceae</taxon>
        <taxon>Trebouxiophyceae incertae sedis</taxon>
        <taxon>Coccomyxaceae</taxon>
        <taxon>Coccomyxa</taxon>
    </lineage>
</organism>
<comment type="caution">
    <text evidence="16">The sequence shown here is derived from an EMBL/GenBank/DDBJ whole genome shotgun (WGS) entry which is preliminary data.</text>
</comment>
<feature type="compositionally biased region" description="Low complexity" evidence="13">
    <location>
        <begin position="152"/>
        <end position="165"/>
    </location>
</feature>
<dbReference type="Gene3D" id="3.40.50.300">
    <property type="entry name" value="P-loop containing nucleotide triphosphate hydrolases"/>
    <property type="match status" value="2"/>
</dbReference>
<evidence type="ECO:0000256" key="10">
    <source>
        <dbReference type="ARBA" id="ARBA00023054"/>
    </source>
</evidence>
<evidence type="ECO:0000256" key="12">
    <source>
        <dbReference type="ARBA" id="ARBA00060772"/>
    </source>
</evidence>
<dbReference type="EMBL" id="CAUYUE010000017">
    <property type="protein sequence ID" value="CAK0787622.1"/>
    <property type="molecule type" value="Genomic_DNA"/>
</dbReference>
<dbReference type="FunFam" id="3.40.50.300:FF:000325">
    <property type="entry name" value="ATP-dependent RNA helicase DHX29"/>
    <property type="match status" value="1"/>
</dbReference>
<feature type="compositionally biased region" description="Basic and acidic residues" evidence="13">
    <location>
        <begin position="171"/>
        <end position="185"/>
    </location>
</feature>
<feature type="region of interest" description="Disordered" evidence="13">
    <location>
        <begin position="137"/>
        <end position="187"/>
    </location>
</feature>
<accession>A0AAV1IK18</accession>
<dbReference type="GO" id="GO:0003724">
    <property type="term" value="F:RNA helicase activity"/>
    <property type="evidence" value="ECO:0007669"/>
    <property type="project" value="UniProtKB-EC"/>
</dbReference>
<dbReference type="SMART" id="SM00490">
    <property type="entry name" value="HELICc"/>
    <property type="match status" value="1"/>
</dbReference>
<dbReference type="InterPro" id="IPR007502">
    <property type="entry name" value="Helicase-assoc_dom"/>
</dbReference>
<evidence type="ECO:0000256" key="13">
    <source>
        <dbReference type="SAM" id="MobiDB-lite"/>
    </source>
</evidence>
<dbReference type="Pfam" id="PF24899">
    <property type="entry name" value="UBA_DHX29"/>
    <property type="match status" value="1"/>
</dbReference>
<evidence type="ECO:0000256" key="7">
    <source>
        <dbReference type="ARBA" id="ARBA00022806"/>
    </source>
</evidence>
<keyword evidence="4" id="KW-0396">Initiation factor</keyword>
<feature type="compositionally biased region" description="Polar residues" evidence="13">
    <location>
        <begin position="366"/>
        <end position="378"/>
    </location>
</feature>
<dbReference type="Gene3D" id="1.20.120.1080">
    <property type="match status" value="1"/>
</dbReference>
<dbReference type="FunFam" id="1.20.120.1080:FF:000002">
    <property type="entry name" value="Putative ATP-dependent RNA helicase DHX36"/>
    <property type="match status" value="1"/>
</dbReference>
<evidence type="ECO:0000256" key="8">
    <source>
        <dbReference type="ARBA" id="ARBA00022840"/>
    </source>
</evidence>
<dbReference type="GO" id="GO:0003723">
    <property type="term" value="F:RNA binding"/>
    <property type="evidence" value="ECO:0007669"/>
    <property type="project" value="TreeGrafter"/>
</dbReference>
<dbReference type="FunFam" id="3.40.50.300:FF:000500">
    <property type="entry name" value="ATP-dependent RNA helicase DHX29"/>
    <property type="match status" value="1"/>
</dbReference>
<evidence type="ECO:0000313" key="16">
    <source>
        <dbReference type="EMBL" id="CAK0787622.1"/>
    </source>
</evidence>
<dbReference type="Pfam" id="PF07717">
    <property type="entry name" value="OB_NTP_bind"/>
    <property type="match status" value="1"/>
</dbReference>
<reference evidence="16 17" key="1">
    <citation type="submission" date="2023-10" db="EMBL/GenBank/DDBJ databases">
        <authorList>
            <person name="Maclean D."/>
            <person name="Macfadyen A."/>
        </authorList>
    </citation>
    <scope>NUCLEOTIDE SEQUENCE [LARGE SCALE GENOMIC DNA]</scope>
</reference>
<dbReference type="Pfam" id="PF00271">
    <property type="entry name" value="Helicase_C"/>
    <property type="match status" value="1"/>
</dbReference>
<dbReference type="PROSITE" id="PS00690">
    <property type="entry name" value="DEAH_ATP_HELICASE"/>
    <property type="match status" value="1"/>
</dbReference>
<evidence type="ECO:0000256" key="3">
    <source>
        <dbReference type="ARBA" id="ARBA00022490"/>
    </source>
</evidence>
<dbReference type="Proteomes" id="UP001314263">
    <property type="component" value="Unassembled WGS sequence"/>
</dbReference>
<evidence type="ECO:0000313" key="17">
    <source>
        <dbReference type="Proteomes" id="UP001314263"/>
    </source>
</evidence>
<protein>
    <recommendedName>
        <fullName evidence="2">RNA helicase</fullName>
        <ecNumber evidence="2">3.6.4.13</ecNumber>
    </recommendedName>
</protein>
<dbReference type="PANTHER" id="PTHR18934">
    <property type="entry name" value="ATP-DEPENDENT RNA HELICASE"/>
    <property type="match status" value="1"/>
</dbReference>
<dbReference type="InterPro" id="IPR059023">
    <property type="entry name" value="RNA_hel_CTD"/>
</dbReference>
<dbReference type="CDD" id="cd18791">
    <property type="entry name" value="SF2_C_RHA"/>
    <property type="match status" value="1"/>
</dbReference>
<dbReference type="GO" id="GO:0016787">
    <property type="term" value="F:hydrolase activity"/>
    <property type="evidence" value="ECO:0007669"/>
    <property type="project" value="UniProtKB-KW"/>
</dbReference>
<evidence type="ECO:0000256" key="4">
    <source>
        <dbReference type="ARBA" id="ARBA00022540"/>
    </source>
</evidence>
<gene>
    <name evidence="16" type="ORF">CVIRNUC_010844</name>
</gene>
<name>A0AAV1IK18_9CHLO</name>
<feature type="domain" description="Helicase C-terminal" evidence="15">
    <location>
        <begin position="951"/>
        <end position="1125"/>
    </location>
</feature>
<dbReference type="SMART" id="SM00487">
    <property type="entry name" value="DEXDc"/>
    <property type="match status" value="1"/>
</dbReference>
<keyword evidence="6" id="KW-0378">Hydrolase</keyword>
<dbReference type="SMART" id="SM00847">
    <property type="entry name" value="HA2"/>
    <property type="match status" value="1"/>
</dbReference>
<feature type="domain" description="Helicase ATP-binding" evidence="14">
    <location>
        <begin position="676"/>
        <end position="851"/>
    </location>
</feature>
<evidence type="ECO:0000256" key="5">
    <source>
        <dbReference type="ARBA" id="ARBA00022741"/>
    </source>
</evidence>
<dbReference type="GO" id="GO:0003743">
    <property type="term" value="F:translation initiation factor activity"/>
    <property type="evidence" value="ECO:0007669"/>
    <property type="project" value="UniProtKB-KW"/>
</dbReference>
<evidence type="ECO:0000256" key="1">
    <source>
        <dbReference type="ARBA" id="ARBA00008792"/>
    </source>
</evidence>
<keyword evidence="7" id="KW-0347">Helicase</keyword>
<dbReference type="PROSITE" id="PS51192">
    <property type="entry name" value="HELICASE_ATP_BIND_1"/>
    <property type="match status" value="1"/>
</dbReference>
<feature type="compositionally biased region" description="Low complexity" evidence="13">
    <location>
        <begin position="342"/>
        <end position="358"/>
    </location>
</feature>
<evidence type="ECO:0000259" key="15">
    <source>
        <dbReference type="PROSITE" id="PS51194"/>
    </source>
</evidence>
<dbReference type="InterPro" id="IPR011709">
    <property type="entry name" value="DEAD-box_helicase_OB_fold"/>
</dbReference>
<dbReference type="SUPFAM" id="SSF52540">
    <property type="entry name" value="P-loop containing nucleoside triphosphate hydrolases"/>
    <property type="match status" value="1"/>
</dbReference>
<evidence type="ECO:0000256" key="9">
    <source>
        <dbReference type="ARBA" id="ARBA00022917"/>
    </source>
</evidence>
<dbReference type="Pfam" id="PF26026">
    <property type="entry name" value="RNA_hel_CTD"/>
    <property type="match status" value="1"/>
</dbReference>
<keyword evidence="3" id="KW-0963">Cytoplasm</keyword>
<evidence type="ECO:0000259" key="14">
    <source>
        <dbReference type="PROSITE" id="PS51192"/>
    </source>
</evidence>
<dbReference type="CDD" id="cd17917">
    <property type="entry name" value="DEXHc_RHA-like"/>
    <property type="match status" value="1"/>
</dbReference>
<comment type="catalytic activity">
    <reaction evidence="11">
        <text>ATP + H2O = ADP + phosphate + H(+)</text>
        <dbReference type="Rhea" id="RHEA:13065"/>
        <dbReference type="ChEBI" id="CHEBI:15377"/>
        <dbReference type="ChEBI" id="CHEBI:15378"/>
        <dbReference type="ChEBI" id="CHEBI:30616"/>
        <dbReference type="ChEBI" id="CHEBI:43474"/>
        <dbReference type="ChEBI" id="CHEBI:456216"/>
        <dbReference type="EC" id="3.6.4.13"/>
    </reaction>
</comment>
<feature type="region of interest" description="Disordered" evidence="13">
    <location>
        <begin position="318"/>
        <end position="394"/>
    </location>
</feature>
<dbReference type="Pfam" id="PF21010">
    <property type="entry name" value="HA2_C"/>
    <property type="match status" value="1"/>
</dbReference>
<dbReference type="PROSITE" id="PS51194">
    <property type="entry name" value="HELICASE_CTER"/>
    <property type="match status" value="1"/>
</dbReference>
<dbReference type="EC" id="3.6.4.13" evidence="2"/>
<keyword evidence="9" id="KW-0648">Protein biosynthesis</keyword>
<keyword evidence="17" id="KW-1185">Reference proteome</keyword>